<proteinExistence type="inferred from homology"/>
<keyword evidence="4" id="KW-0670">Pyruvate</keyword>
<evidence type="ECO:0000256" key="1">
    <source>
        <dbReference type="ARBA" id="ARBA00022576"/>
    </source>
</evidence>
<dbReference type="Gene3D" id="3.40.640.10">
    <property type="entry name" value="Type I PLP-dependent aspartate aminotransferase-like (Major domain)"/>
    <property type="match status" value="1"/>
</dbReference>
<feature type="binding site" evidence="6">
    <location>
        <begin position="222"/>
        <end position="225"/>
    </location>
    <ligand>
        <name>pyridoxal 5'-phosphate</name>
        <dbReference type="ChEBI" id="CHEBI:597326"/>
    </ligand>
</feature>
<dbReference type="Proteomes" id="UP000886355">
    <property type="component" value="Unassembled WGS sequence"/>
</dbReference>
<comment type="miscellaneous">
    <text evidence="6">May also have succinyldiaminopimelate aminotransferase activity, thus carrying out the corresponding step in lysine biosynthesis.</text>
</comment>
<dbReference type="EC" id="2.6.1.11" evidence="6"/>
<sequence>MTEKTKKMADSFIFNTYAREPVTFVRGSGCRLWDDRGKEYLDFVAGIAVCNLGHCPENLSKVICEQSKKLVHVSNLYYTEPQVELAKELIERSFADRVFFCNSGAEANEAALKLARKYSNDRYGPGRFHVISMKNSFHGRTLATLSATGQEKVQKGFEPLVEGFSWVPFDSVEAVEEAMTDKTCAVIVEPIQGEGGVRIPSSGYLRDLKTLCEERDVLLIFDEVQVGMGRTGWLFAHECEGVTPHIMTLAKALANGLPIGAMLAIERVAQAFVPGSHATTFGGTPLVTAVALETLKTIANPEFLEQVRKRGDYLLAKLRSLANRYDFVKEVRGRGLMVGMELTVEAQPVIRRCLEQGIVLNAVQGNVLRFTPPLIVEETDIDRLVSVLDDVFKELK</sequence>
<dbReference type="CDD" id="cd00610">
    <property type="entry name" value="OAT_like"/>
    <property type="match status" value="1"/>
</dbReference>
<comment type="catalytic activity">
    <reaction evidence="5">
        <text>taurine + pyruvate = sulfoacetaldehyde + L-alanine</text>
        <dbReference type="Rhea" id="RHEA:10420"/>
        <dbReference type="ChEBI" id="CHEBI:15361"/>
        <dbReference type="ChEBI" id="CHEBI:57972"/>
        <dbReference type="ChEBI" id="CHEBI:58246"/>
        <dbReference type="ChEBI" id="CHEBI:507393"/>
        <dbReference type="EC" id="2.6.1.77"/>
    </reaction>
    <physiologicalReaction direction="left-to-right" evidence="5">
        <dbReference type="Rhea" id="RHEA:10421"/>
    </physiologicalReaction>
</comment>
<dbReference type="GO" id="GO:0006526">
    <property type="term" value="P:L-arginine biosynthetic process"/>
    <property type="evidence" value="ECO:0007669"/>
    <property type="project" value="UniProtKB-UniRule"/>
</dbReference>
<keyword evidence="6" id="KW-0055">Arginine biosynthesis</keyword>
<organism evidence="7">
    <name type="scientific">Thermodesulforhabdus norvegica</name>
    <dbReference type="NCBI Taxonomy" id="39841"/>
    <lineage>
        <taxon>Bacteria</taxon>
        <taxon>Pseudomonadati</taxon>
        <taxon>Thermodesulfobacteriota</taxon>
        <taxon>Syntrophobacteria</taxon>
        <taxon>Syntrophobacterales</taxon>
        <taxon>Thermodesulforhabdaceae</taxon>
        <taxon>Thermodesulforhabdus</taxon>
    </lineage>
</organism>
<keyword evidence="1 6" id="KW-0032">Aminotransferase</keyword>
<evidence type="ECO:0000256" key="4">
    <source>
        <dbReference type="ARBA" id="ARBA00023317"/>
    </source>
</evidence>
<keyword evidence="2 6" id="KW-0808">Transferase</keyword>
<dbReference type="InterPro" id="IPR015421">
    <property type="entry name" value="PyrdxlP-dep_Trfase_major"/>
</dbReference>
<comment type="catalytic activity">
    <reaction evidence="6">
        <text>N(2)-acetyl-L-ornithine + 2-oxoglutarate = N-acetyl-L-glutamate 5-semialdehyde + L-glutamate</text>
        <dbReference type="Rhea" id="RHEA:18049"/>
        <dbReference type="ChEBI" id="CHEBI:16810"/>
        <dbReference type="ChEBI" id="CHEBI:29123"/>
        <dbReference type="ChEBI" id="CHEBI:29985"/>
        <dbReference type="ChEBI" id="CHEBI:57805"/>
        <dbReference type="EC" id="2.6.1.11"/>
    </reaction>
</comment>
<keyword evidence="6" id="KW-0028">Amino-acid biosynthesis</keyword>
<dbReference type="InterPro" id="IPR015422">
    <property type="entry name" value="PyrdxlP-dep_Trfase_small"/>
</dbReference>
<dbReference type="SUPFAM" id="SSF53383">
    <property type="entry name" value="PLP-dependent transferases"/>
    <property type="match status" value="1"/>
</dbReference>
<dbReference type="PANTHER" id="PTHR11986">
    <property type="entry name" value="AMINOTRANSFERASE CLASS III"/>
    <property type="match status" value="1"/>
</dbReference>
<keyword evidence="6" id="KW-0963">Cytoplasm</keyword>
<dbReference type="InterPro" id="IPR005814">
    <property type="entry name" value="Aminotrans_3"/>
</dbReference>
<dbReference type="InterPro" id="IPR004636">
    <property type="entry name" value="AcOrn/SuccOrn_fam"/>
</dbReference>
<feature type="binding site" evidence="6">
    <location>
        <position position="279"/>
    </location>
    <ligand>
        <name>N(2)-acetyl-L-ornithine</name>
        <dbReference type="ChEBI" id="CHEBI:57805"/>
    </ligand>
</feature>
<comment type="pathway">
    <text evidence="6">Amino-acid biosynthesis; L-arginine biosynthesis; N(2)-acetyl-L-ornithine from L-glutamate: step 4/4.</text>
</comment>
<dbReference type="HAMAP" id="MF_01107">
    <property type="entry name" value="ArgD_aminotrans_3"/>
    <property type="match status" value="1"/>
</dbReference>
<feature type="binding site" evidence="6">
    <location>
        <position position="280"/>
    </location>
    <ligand>
        <name>pyridoxal 5'-phosphate</name>
        <dbReference type="ChEBI" id="CHEBI:597326"/>
    </ligand>
</feature>
<dbReference type="PANTHER" id="PTHR11986:SF113">
    <property type="entry name" value="SUCCINYLORNITHINE TRANSAMINASE"/>
    <property type="match status" value="1"/>
</dbReference>
<comment type="caution">
    <text evidence="7">The sequence shown here is derived from an EMBL/GenBank/DDBJ whole genome shotgun (WGS) entry which is preliminary data.</text>
</comment>
<dbReference type="Gene3D" id="3.90.1150.10">
    <property type="entry name" value="Aspartate Aminotransferase, domain 1"/>
    <property type="match status" value="1"/>
</dbReference>
<dbReference type="Pfam" id="PF00202">
    <property type="entry name" value="Aminotran_3"/>
    <property type="match status" value="1"/>
</dbReference>
<evidence type="ECO:0000256" key="3">
    <source>
        <dbReference type="ARBA" id="ARBA00022898"/>
    </source>
</evidence>
<dbReference type="NCBIfam" id="NF002325">
    <property type="entry name" value="PRK01278.1"/>
    <property type="match status" value="1"/>
</dbReference>
<dbReference type="InterPro" id="IPR049704">
    <property type="entry name" value="Aminotrans_3_PPA_site"/>
</dbReference>
<dbReference type="GO" id="GO:0030170">
    <property type="term" value="F:pyridoxal phosphate binding"/>
    <property type="evidence" value="ECO:0007669"/>
    <property type="project" value="InterPro"/>
</dbReference>
<evidence type="ECO:0000256" key="2">
    <source>
        <dbReference type="ARBA" id="ARBA00022679"/>
    </source>
</evidence>
<dbReference type="GO" id="GO:0031299">
    <property type="term" value="F:taurine-pyruvate aminotransferase activity"/>
    <property type="evidence" value="ECO:0007669"/>
    <property type="project" value="UniProtKB-EC"/>
</dbReference>
<dbReference type="GO" id="GO:0005737">
    <property type="term" value="C:cytoplasm"/>
    <property type="evidence" value="ECO:0007669"/>
    <property type="project" value="UniProtKB-SubCell"/>
</dbReference>
<accession>A0A7C1AV41</accession>
<dbReference type="InterPro" id="IPR050103">
    <property type="entry name" value="Class-III_PLP-dep_AT"/>
</dbReference>
<feature type="binding site" evidence="6">
    <location>
        <begin position="104"/>
        <end position="105"/>
    </location>
    <ligand>
        <name>pyridoxal 5'-phosphate</name>
        <dbReference type="ChEBI" id="CHEBI:597326"/>
    </ligand>
</feature>
<dbReference type="UniPathway" id="UPA00068">
    <property type="reaction ID" value="UER00109"/>
</dbReference>
<evidence type="ECO:0000256" key="6">
    <source>
        <dbReference type="HAMAP-Rule" id="MF_01107"/>
    </source>
</evidence>
<comment type="subunit">
    <text evidence="6">Homodimer.</text>
</comment>
<protein>
    <recommendedName>
        <fullName evidence="6">Acetylornithine aminotransferase</fullName>
        <shortName evidence="6">ACOAT</shortName>
        <ecNumber evidence="6">2.6.1.11</ecNumber>
    </recommendedName>
</protein>
<dbReference type="GO" id="GO:0042802">
    <property type="term" value="F:identical protein binding"/>
    <property type="evidence" value="ECO:0007669"/>
    <property type="project" value="TreeGrafter"/>
</dbReference>
<dbReference type="PROSITE" id="PS00600">
    <property type="entry name" value="AA_TRANSFER_CLASS_3"/>
    <property type="match status" value="1"/>
</dbReference>
<feature type="binding site" evidence="6">
    <location>
        <position position="140"/>
    </location>
    <ligand>
        <name>N(2)-acetyl-L-ornithine</name>
        <dbReference type="ChEBI" id="CHEBI:57805"/>
    </ligand>
</feature>
<feature type="binding site" evidence="6">
    <location>
        <position position="137"/>
    </location>
    <ligand>
        <name>pyridoxal 5'-phosphate</name>
        <dbReference type="ChEBI" id="CHEBI:597326"/>
    </ligand>
</feature>
<comment type="subcellular location">
    <subcellularLocation>
        <location evidence="6">Cytoplasm</location>
    </subcellularLocation>
</comment>
<reference evidence="7" key="1">
    <citation type="journal article" date="2020" name="mSystems">
        <title>Genome- and Community-Level Interaction Insights into Carbon Utilization and Element Cycling Functions of Hydrothermarchaeota in Hydrothermal Sediment.</title>
        <authorList>
            <person name="Zhou Z."/>
            <person name="Liu Y."/>
            <person name="Xu W."/>
            <person name="Pan J."/>
            <person name="Luo Z.H."/>
            <person name="Li M."/>
        </authorList>
    </citation>
    <scope>NUCLEOTIDE SEQUENCE [LARGE SCALE GENOMIC DNA]</scope>
    <source>
        <strain evidence="7">HyVt-19</strain>
    </source>
</reference>
<dbReference type="PIRSF" id="PIRSF000521">
    <property type="entry name" value="Transaminase_4ab_Lys_Orn"/>
    <property type="match status" value="1"/>
</dbReference>
<keyword evidence="3 6" id="KW-0663">Pyridoxal phosphate</keyword>
<dbReference type="NCBIfam" id="TIGR00707">
    <property type="entry name" value="argD"/>
    <property type="match status" value="1"/>
</dbReference>
<dbReference type="GO" id="GO:0003992">
    <property type="term" value="F:N2-acetyl-L-ornithine:2-oxoglutarate 5-aminotransferase activity"/>
    <property type="evidence" value="ECO:0007669"/>
    <property type="project" value="UniProtKB-UniRule"/>
</dbReference>
<gene>
    <name evidence="6" type="primary">argD</name>
    <name evidence="7" type="ORF">ENG14_00350</name>
</gene>
<dbReference type="FunFam" id="3.40.640.10:FF:000004">
    <property type="entry name" value="Acetylornithine aminotransferase"/>
    <property type="match status" value="1"/>
</dbReference>
<comment type="cofactor">
    <cofactor evidence="6">
        <name>pyridoxal 5'-phosphate</name>
        <dbReference type="ChEBI" id="CHEBI:597326"/>
    </cofactor>
    <text evidence="6">Binds 1 pyridoxal phosphate per subunit.</text>
</comment>
<dbReference type="AlphaFoldDB" id="A0A7C1AV41"/>
<comment type="similarity">
    <text evidence="6">Belongs to the class-III pyridoxal-phosphate-dependent aminotransferase family. ArgD subfamily.</text>
</comment>
<dbReference type="InterPro" id="IPR015424">
    <property type="entry name" value="PyrdxlP-dep_Trfase"/>
</dbReference>
<feature type="modified residue" description="N6-(pyridoxal phosphate)lysine" evidence="6">
    <location>
        <position position="251"/>
    </location>
</feature>
<evidence type="ECO:0000256" key="5">
    <source>
        <dbReference type="ARBA" id="ARBA00052998"/>
    </source>
</evidence>
<dbReference type="EMBL" id="DQZW01000017">
    <property type="protein sequence ID" value="HDL89338.1"/>
    <property type="molecule type" value="Genomic_DNA"/>
</dbReference>
<name>A0A7C1AV41_9BACT</name>
<evidence type="ECO:0000313" key="7">
    <source>
        <dbReference type="EMBL" id="HDL89338.1"/>
    </source>
</evidence>